<evidence type="ECO:0000313" key="1">
    <source>
        <dbReference type="EMBL" id="CDW32888.1"/>
    </source>
</evidence>
<reference evidence="1" key="1">
    <citation type="submission" date="2014-05" db="EMBL/GenBank/DDBJ databases">
        <authorList>
            <person name="Chronopoulou M."/>
        </authorList>
    </citation>
    <scope>NUCLEOTIDE SEQUENCE</scope>
    <source>
        <tissue evidence="1">Whole organism</tissue>
    </source>
</reference>
<name>A0A0K2U3W9_LEPSM</name>
<feature type="non-terminal residue" evidence="1">
    <location>
        <position position="1"/>
    </location>
</feature>
<sequence length="37" mass="3933">LNVITSSFSPPAIGPIITFASFCRYSGISLARDLFGL</sequence>
<proteinExistence type="predicted"/>
<accession>A0A0K2U3W9</accession>
<protein>
    <submittedName>
        <fullName evidence="1">Uncharacterized protein</fullName>
    </submittedName>
</protein>
<organism evidence="1">
    <name type="scientific">Lepeophtheirus salmonis</name>
    <name type="common">Salmon louse</name>
    <name type="synonym">Caligus salmonis</name>
    <dbReference type="NCBI Taxonomy" id="72036"/>
    <lineage>
        <taxon>Eukaryota</taxon>
        <taxon>Metazoa</taxon>
        <taxon>Ecdysozoa</taxon>
        <taxon>Arthropoda</taxon>
        <taxon>Crustacea</taxon>
        <taxon>Multicrustacea</taxon>
        <taxon>Hexanauplia</taxon>
        <taxon>Copepoda</taxon>
        <taxon>Siphonostomatoida</taxon>
        <taxon>Caligidae</taxon>
        <taxon>Lepeophtheirus</taxon>
    </lineage>
</organism>
<dbReference type="EMBL" id="HACA01015527">
    <property type="protein sequence ID" value="CDW32888.1"/>
    <property type="molecule type" value="Transcribed_RNA"/>
</dbReference>
<dbReference type="AlphaFoldDB" id="A0A0K2U3W9"/>